<evidence type="ECO:0000256" key="5">
    <source>
        <dbReference type="ARBA" id="ARBA00007417"/>
    </source>
</evidence>
<dbReference type="InterPro" id="IPR004794">
    <property type="entry name" value="Eubact_RibD"/>
</dbReference>
<dbReference type="PROSITE" id="PS00903">
    <property type="entry name" value="CYT_DCMP_DEAMINASES_1"/>
    <property type="match status" value="1"/>
</dbReference>
<keyword evidence="7 14" id="KW-0479">Metal-binding</keyword>
<sequence>MAVHEAERRAMARALELAAHGPRGINPQVGAVILSPAGEIIAEGWHHGAGTPHAEVDALSKLHDGDARGATAVVTLEPCNHTGRTGPCAVALIEAGISRVIYALDDPGAMSGGGAQRLRGAGVEVEAGEQADGARALIADWLTALRLGRPHITVKWAQSLDGRAAADDGTSQWITGPAARADVHRRRAEADAILVGTGTVLADDPALTARDGDMLYEHQPIPVVIGSRATPADAAVRRHPHEALFYDTDDLHSVVADLHERGIQNAFIEGGPTLASAFITAGLADRVLAYVAPVLLGGGRLALTDIGVPTIAAARRLTIEEWVPLGADMLAIARFEDDESDDDESDDNEGVR</sequence>
<proteinExistence type="inferred from homology"/>
<dbReference type="InterPro" id="IPR016192">
    <property type="entry name" value="APOBEC/CMP_deaminase_Zn-bd"/>
</dbReference>
<dbReference type="RefSeq" id="WP_307363002.1">
    <property type="nucleotide sequence ID" value="NZ_JAUSXK010000001.1"/>
</dbReference>
<dbReference type="Pfam" id="PF00383">
    <property type="entry name" value="dCMP_cyt_deam_1"/>
    <property type="match status" value="1"/>
</dbReference>
<comment type="similarity">
    <text evidence="4 14">In the N-terminal section; belongs to the cytidine and deoxycytidylate deaminase family.</text>
</comment>
<name>A0ABU0PD27_9MICO</name>
<evidence type="ECO:0000256" key="10">
    <source>
        <dbReference type="ARBA" id="ARBA00023002"/>
    </source>
</evidence>
<dbReference type="Pfam" id="PF01872">
    <property type="entry name" value="RibD_C"/>
    <property type="match status" value="1"/>
</dbReference>
<dbReference type="InterPro" id="IPR024072">
    <property type="entry name" value="DHFR-like_dom_sf"/>
</dbReference>
<gene>
    <name evidence="16" type="ORF">QFZ46_002987</name>
</gene>
<comment type="cofactor">
    <cofactor evidence="14">
        <name>Zn(2+)</name>
        <dbReference type="ChEBI" id="CHEBI:29105"/>
    </cofactor>
    <text evidence="14">Binds 1 zinc ion.</text>
</comment>
<dbReference type="InterPro" id="IPR002734">
    <property type="entry name" value="RibDG_C"/>
</dbReference>
<evidence type="ECO:0000256" key="6">
    <source>
        <dbReference type="ARBA" id="ARBA00022619"/>
    </source>
</evidence>
<reference evidence="16 17" key="1">
    <citation type="submission" date="2023-07" db="EMBL/GenBank/DDBJ databases">
        <title>Comparative genomics of wheat-associated soil bacteria to identify genetic determinants of phenazine resistance.</title>
        <authorList>
            <person name="Mouncey N."/>
        </authorList>
    </citation>
    <scope>NUCLEOTIDE SEQUENCE [LARGE SCALE GENOMIC DNA]</scope>
    <source>
        <strain evidence="16 17">W2I7</strain>
    </source>
</reference>
<comment type="catalytic activity">
    <reaction evidence="13 14">
        <text>2,5-diamino-6-hydroxy-4-(5-phosphoribosylamino)-pyrimidine + H2O + H(+) = 5-amino-6-(5-phospho-D-ribosylamino)uracil + NH4(+)</text>
        <dbReference type="Rhea" id="RHEA:21868"/>
        <dbReference type="ChEBI" id="CHEBI:15377"/>
        <dbReference type="ChEBI" id="CHEBI:15378"/>
        <dbReference type="ChEBI" id="CHEBI:28938"/>
        <dbReference type="ChEBI" id="CHEBI:58453"/>
        <dbReference type="ChEBI" id="CHEBI:58614"/>
        <dbReference type="EC" id="3.5.4.26"/>
    </reaction>
</comment>
<dbReference type="Proteomes" id="UP001239085">
    <property type="component" value="Unassembled WGS sequence"/>
</dbReference>
<evidence type="ECO:0000256" key="2">
    <source>
        <dbReference type="ARBA" id="ARBA00004882"/>
    </source>
</evidence>
<dbReference type="NCBIfam" id="TIGR00326">
    <property type="entry name" value="eubact_ribD"/>
    <property type="match status" value="1"/>
</dbReference>
<comment type="pathway">
    <text evidence="3 14">Cofactor biosynthesis; riboflavin biosynthesis; 5-amino-6-(D-ribitylamino)uracil from GTP: step 3/4.</text>
</comment>
<dbReference type="Gene3D" id="3.40.430.10">
    <property type="entry name" value="Dihydrofolate Reductase, subunit A"/>
    <property type="match status" value="2"/>
</dbReference>
<accession>A0ABU0PD27</accession>
<comment type="similarity">
    <text evidence="5 14">In the C-terminal section; belongs to the HTP reductase family.</text>
</comment>
<dbReference type="GO" id="GO:0008703">
    <property type="term" value="F:5-amino-6-(5-phosphoribosylamino)uracil reductase activity"/>
    <property type="evidence" value="ECO:0007669"/>
    <property type="project" value="UniProtKB-EC"/>
</dbReference>
<evidence type="ECO:0000259" key="15">
    <source>
        <dbReference type="PROSITE" id="PS51747"/>
    </source>
</evidence>
<evidence type="ECO:0000256" key="7">
    <source>
        <dbReference type="ARBA" id="ARBA00022723"/>
    </source>
</evidence>
<evidence type="ECO:0000256" key="1">
    <source>
        <dbReference type="ARBA" id="ARBA00002151"/>
    </source>
</evidence>
<keyword evidence="6 14" id="KW-0686">Riboflavin biosynthesis</keyword>
<keyword evidence="10 14" id="KW-0560">Oxidoreductase</keyword>
<dbReference type="SUPFAM" id="SSF53597">
    <property type="entry name" value="Dihydrofolate reductase-like"/>
    <property type="match status" value="1"/>
</dbReference>
<evidence type="ECO:0000256" key="13">
    <source>
        <dbReference type="ARBA" id="ARBA00049886"/>
    </source>
</evidence>
<evidence type="ECO:0000313" key="16">
    <source>
        <dbReference type="EMBL" id="MDQ0644827.1"/>
    </source>
</evidence>
<keyword evidence="11" id="KW-0511">Multifunctional enzyme</keyword>
<keyword evidence="9 14" id="KW-0521">NADP</keyword>
<comment type="caution">
    <text evidence="16">The sequence shown here is derived from an EMBL/GenBank/DDBJ whole genome shotgun (WGS) entry which is preliminary data.</text>
</comment>
<dbReference type="SUPFAM" id="SSF53927">
    <property type="entry name" value="Cytidine deaminase-like"/>
    <property type="match status" value="1"/>
</dbReference>
<feature type="domain" description="CMP/dCMP-type deaminase" evidence="15">
    <location>
        <begin position="5"/>
        <end position="126"/>
    </location>
</feature>
<dbReference type="Gene3D" id="3.40.140.10">
    <property type="entry name" value="Cytidine Deaminase, domain 2"/>
    <property type="match status" value="1"/>
</dbReference>
<dbReference type="InterPro" id="IPR016193">
    <property type="entry name" value="Cytidine_deaminase-like"/>
</dbReference>
<dbReference type="InterPro" id="IPR050765">
    <property type="entry name" value="Riboflavin_Biosynth_HTPR"/>
</dbReference>
<comment type="pathway">
    <text evidence="2 14">Cofactor biosynthesis; riboflavin biosynthesis; 5-amino-6-(D-ribitylamino)uracil from GTP: step 2/4.</text>
</comment>
<keyword evidence="14 16" id="KW-0378">Hydrolase</keyword>
<keyword evidence="17" id="KW-1185">Reference proteome</keyword>
<comment type="catalytic activity">
    <reaction evidence="12 14">
        <text>5-amino-6-(5-phospho-D-ribitylamino)uracil + NADP(+) = 5-amino-6-(5-phospho-D-ribosylamino)uracil + NADPH + H(+)</text>
        <dbReference type="Rhea" id="RHEA:17845"/>
        <dbReference type="ChEBI" id="CHEBI:15378"/>
        <dbReference type="ChEBI" id="CHEBI:57783"/>
        <dbReference type="ChEBI" id="CHEBI:58349"/>
        <dbReference type="ChEBI" id="CHEBI:58421"/>
        <dbReference type="ChEBI" id="CHEBI:58453"/>
        <dbReference type="EC" id="1.1.1.193"/>
    </reaction>
</comment>
<protein>
    <recommendedName>
        <fullName evidence="14">Riboflavin biosynthesis protein RibD</fullName>
    </recommendedName>
    <domain>
        <recommendedName>
            <fullName evidence="14">Diaminohydroxyphosphoribosylaminopyrimidine deaminase</fullName>
            <shortName evidence="14">DRAP deaminase</shortName>
            <ecNumber evidence="14">3.5.4.26</ecNumber>
        </recommendedName>
        <alternativeName>
            <fullName evidence="14">Riboflavin-specific deaminase</fullName>
        </alternativeName>
    </domain>
    <domain>
        <recommendedName>
            <fullName evidence="14">5-amino-6-(5-phosphoribosylamino)uracil reductase</fullName>
            <ecNumber evidence="14">1.1.1.193</ecNumber>
        </recommendedName>
        <alternativeName>
            <fullName evidence="14">HTP reductase</fullName>
        </alternativeName>
    </domain>
</protein>
<dbReference type="InterPro" id="IPR002125">
    <property type="entry name" value="CMP_dCMP_dom"/>
</dbReference>
<dbReference type="EC" id="1.1.1.193" evidence="14"/>
<dbReference type="GO" id="GO:0008835">
    <property type="term" value="F:diaminohydroxyphosphoribosylaminopyrimidine deaminase activity"/>
    <property type="evidence" value="ECO:0007669"/>
    <property type="project" value="UniProtKB-EC"/>
</dbReference>
<keyword evidence="8 14" id="KW-0862">Zinc</keyword>
<comment type="function">
    <text evidence="1 14">Converts 2,5-diamino-6-(ribosylamino)-4(3h)-pyrimidinone 5'-phosphate into 5-amino-6-(ribosylamino)-2,4(1h,3h)-pyrimidinedione 5'-phosphate.</text>
</comment>
<dbReference type="PANTHER" id="PTHR38011">
    <property type="entry name" value="DIHYDROFOLATE REDUCTASE FAMILY PROTEIN (AFU_ORTHOLOGUE AFUA_8G06820)"/>
    <property type="match status" value="1"/>
</dbReference>
<evidence type="ECO:0000256" key="12">
    <source>
        <dbReference type="ARBA" id="ARBA00049861"/>
    </source>
</evidence>
<dbReference type="EC" id="3.5.4.26" evidence="14"/>
<dbReference type="CDD" id="cd01284">
    <property type="entry name" value="Riboflavin_deaminase-reductase"/>
    <property type="match status" value="1"/>
</dbReference>
<evidence type="ECO:0000256" key="14">
    <source>
        <dbReference type="PIRNR" id="PIRNR006769"/>
    </source>
</evidence>
<evidence type="ECO:0000256" key="9">
    <source>
        <dbReference type="ARBA" id="ARBA00022857"/>
    </source>
</evidence>
<dbReference type="PIRSF" id="PIRSF006769">
    <property type="entry name" value="RibD"/>
    <property type="match status" value="1"/>
</dbReference>
<dbReference type="PROSITE" id="PS51747">
    <property type="entry name" value="CYT_DCMP_DEAMINASES_2"/>
    <property type="match status" value="1"/>
</dbReference>
<evidence type="ECO:0000313" key="17">
    <source>
        <dbReference type="Proteomes" id="UP001239085"/>
    </source>
</evidence>
<evidence type="ECO:0000256" key="3">
    <source>
        <dbReference type="ARBA" id="ARBA00004910"/>
    </source>
</evidence>
<evidence type="ECO:0000256" key="8">
    <source>
        <dbReference type="ARBA" id="ARBA00022833"/>
    </source>
</evidence>
<evidence type="ECO:0000256" key="4">
    <source>
        <dbReference type="ARBA" id="ARBA00005259"/>
    </source>
</evidence>
<evidence type="ECO:0000256" key="11">
    <source>
        <dbReference type="ARBA" id="ARBA00023268"/>
    </source>
</evidence>
<dbReference type="EMBL" id="JAUSXK010000001">
    <property type="protein sequence ID" value="MDQ0644827.1"/>
    <property type="molecule type" value="Genomic_DNA"/>
</dbReference>
<dbReference type="PANTHER" id="PTHR38011:SF7">
    <property type="entry name" value="2,5-DIAMINO-6-RIBOSYLAMINO-4(3H)-PYRIMIDINONE 5'-PHOSPHATE REDUCTASE"/>
    <property type="match status" value="1"/>
</dbReference>
<organism evidence="16 17">
    <name type="scientific">Microbacterium murale</name>
    <dbReference type="NCBI Taxonomy" id="1081040"/>
    <lineage>
        <taxon>Bacteria</taxon>
        <taxon>Bacillati</taxon>
        <taxon>Actinomycetota</taxon>
        <taxon>Actinomycetes</taxon>
        <taxon>Micrococcales</taxon>
        <taxon>Microbacteriaceae</taxon>
        <taxon>Microbacterium</taxon>
    </lineage>
</organism>